<dbReference type="InterPro" id="IPR006162">
    <property type="entry name" value="Ppantetheine_attach_site"/>
</dbReference>
<dbReference type="SMART" id="SM00823">
    <property type="entry name" value="PKS_PP"/>
    <property type="match status" value="2"/>
</dbReference>
<dbReference type="RefSeq" id="WP_354644170.1">
    <property type="nucleotide sequence ID" value="NZ_CP159872.1"/>
</dbReference>
<dbReference type="Gene3D" id="1.10.1200.10">
    <property type="entry name" value="ACP-like"/>
    <property type="match status" value="2"/>
</dbReference>
<dbReference type="Gene3D" id="3.30.559.10">
    <property type="entry name" value="Chloramphenicol acetyltransferase-like domain"/>
    <property type="match status" value="2"/>
</dbReference>
<gene>
    <name evidence="6" type="ORF">ABWK59_32075</name>
</gene>
<dbReference type="PANTHER" id="PTHR45527:SF1">
    <property type="entry name" value="FATTY ACID SYNTHASE"/>
    <property type="match status" value="1"/>
</dbReference>
<feature type="domain" description="Carrier" evidence="5">
    <location>
        <begin position="992"/>
        <end position="1067"/>
    </location>
</feature>
<reference evidence="6" key="1">
    <citation type="submission" date="2024-06" db="EMBL/GenBank/DDBJ databases">
        <title>The genome sequences of Kitasatospora sp. strain HUAS MG31.</title>
        <authorList>
            <person name="Mo P."/>
        </authorList>
    </citation>
    <scope>NUCLEOTIDE SEQUENCE</scope>
    <source>
        <strain evidence="6">HUAS MG31</strain>
    </source>
</reference>
<proteinExistence type="inferred from homology"/>
<dbReference type="GO" id="GO:0072330">
    <property type="term" value="P:monocarboxylic acid biosynthetic process"/>
    <property type="evidence" value="ECO:0007669"/>
    <property type="project" value="UniProtKB-ARBA"/>
</dbReference>
<comment type="cofactor">
    <cofactor evidence="1">
        <name>pantetheine 4'-phosphate</name>
        <dbReference type="ChEBI" id="CHEBI:47942"/>
    </cofactor>
</comment>
<keyword evidence="4" id="KW-0597">Phosphoprotein</keyword>
<dbReference type="InterPro" id="IPR020806">
    <property type="entry name" value="PKS_PP-bd"/>
</dbReference>
<dbReference type="FunFam" id="2.30.38.10:FF:000001">
    <property type="entry name" value="Non-ribosomal peptide synthetase PvdI"/>
    <property type="match status" value="2"/>
</dbReference>
<dbReference type="Pfam" id="PF00668">
    <property type="entry name" value="Condensation"/>
    <property type="match status" value="2"/>
</dbReference>
<evidence type="ECO:0000259" key="5">
    <source>
        <dbReference type="PROSITE" id="PS50075"/>
    </source>
</evidence>
<dbReference type="FunFam" id="3.30.300.30:FF:000010">
    <property type="entry name" value="Enterobactin synthetase component F"/>
    <property type="match status" value="1"/>
</dbReference>
<dbReference type="GO" id="GO:0008610">
    <property type="term" value="P:lipid biosynthetic process"/>
    <property type="evidence" value="ECO:0007669"/>
    <property type="project" value="UniProtKB-ARBA"/>
</dbReference>
<dbReference type="Pfam" id="PF13193">
    <property type="entry name" value="AMP-binding_C"/>
    <property type="match status" value="2"/>
</dbReference>
<dbReference type="InterPro" id="IPR009081">
    <property type="entry name" value="PP-bd_ACP"/>
</dbReference>
<dbReference type="FunFam" id="1.10.1200.10:FF:000005">
    <property type="entry name" value="Nonribosomal peptide synthetase 1"/>
    <property type="match status" value="1"/>
</dbReference>
<dbReference type="InterPro" id="IPR001242">
    <property type="entry name" value="Condensation_dom"/>
</dbReference>
<dbReference type="InterPro" id="IPR036736">
    <property type="entry name" value="ACP-like_sf"/>
</dbReference>
<dbReference type="Gene3D" id="3.30.300.30">
    <property type="match status" value="2"/>
</dbReference>
<dbReference type="FunFam" id="1.10.1200.10:FF:000016">
    <property type="entry name" value="Non-ribosomal peptide synthase"/>
    <property type="match status" value="1"/>
</dbReference>
<dbReference type="Gene3D" id="3.30.559.30">
    <property type="entry name" value="Nonribosomal peptide synthetase, condensation domain"/>
    <property type="match status" value="2"/>
</dbReference>
<dbReference type="PROSITE" id="PS00012">
    <property type="entry name" value="PHOSPHOPANTETHEINE"/>
    <property type="match status" value="1"/>
</dbReference>
<protein>
    <submittedName>
        <fullName evidence="6">Amino acid adenylation domain-containing protein</fullName>
    </submittedName>
</protein>
<dbReference type="Gene3D" id="3.40.50.12780">
    <property type="entry name" value="N-terminal domain of ligase-like"/>
    <property type="match status" value="1"/>
</dbReference>
<dbReference type="SUPFAM" id="SSF56801">
    <property type="entry name" value="Acetyl-CoA synthetase-like"/>
    <property type="match status" value="2"/>
</dbReference>
<dbReference type="InterPro" id="IPR000873">
    <property type="entry name" value="AMP-dep_synth/lig_dom"/>
</dbReference>
<dbReference type="CDD" id="cd05930">
    <property type="entry name" value="A_NRPS"/>
    <property type="match status" value="2"/>
</dbReference>
<dbReference type="Gene3D" id="3.40.50.980">
    <property type="match status" value="2"/>
</dbReference>
<dbReference type="FunFam" id="3.40.50.12780:FF:000012">
    <property type="entry name" value="Non-ribosomal peptide synthetase"/>
    <property type="match status" value="2"/>
</dbReference>
<dbReference type="PROSITE" id="PS00455">
    <property type="entry name" value="AMP_BINDING"/>
    <property type="match status" value="2"/>
</dbReference>
<dbReference type="InterPro" id="IPR025110">
    <property type="entry name" value="AMP-bd_C"/>
</dbReference>
<feature type="domain" description="Carrier" evidence="5">
    <location>
        <begin position="2049"/>
        <end position="2125"/>
    </location>
</feature>
<organism evidence="6">
    <name type="scientific">Kitasatospora camelliae</name>
    <dbReference type="NCBI Taxonomy" id="3156397"/>
    <lineage>
        <taxon>Bacteria</taxon>
        <taxon>Bacillati</taxon>
        <taxon>Actinomycetota</taxon>
        <taxon>Actinomycetes</taxon>
        <taxon>Kitasatosporales</taxon>
        <taxon>Streptomycetaceae</taxon>
        <taxon>Kitasatospora</taxon>
    </lineage>
</organism>
<sequence length="2148" mass="229129">MTTAPLDSGGRPDPGTGTPLSYAQQRVWFLDQLTPGTVDYVLPYALRLAGVLDLPALRRALADLFAAHGALRTRYPVLDDGQPVQVVDDRAELALEVLDLRELPEAEREARAEREIDAIFARPFDLATDLPVRAALIRLRADEQILVLTIHHISFDRWSEERFFGALDAVYGAHREGRPAVPPAPPTTYAAYAAAQRRRVDSGELDGQLAYWRETLAELTPTELPADRPRPARRDARGAAVRVALPERTGTRLLATARACRATPYAVLLAALSVVLGRCTGQEDVAVATAVAGRRDPELEELVGFFVNTAVIRTRVRPGRTFRELVGAVRNSAFEAIANQDLPFDLLVERLRPERDLGRNPLAQVQFLYEGLSSAETRLGDLAMSTVRRPLTSVKFDLTVKVQRQQDGGFEAVFEYATALYDRATIERLAHRYLDALDRLAGEDRELTLDRFELLTAEERATALAAGRGPRVDLGPELLPALVSASAAADPDGTAVIGTDGRALTRAELEARANRLAHHLTALGVTPGEPVAVLLDRDGAHGPDLVAALLAVWRAGGAYLPVDPAQPAARTATLLADSAARIVLTRSDLRAALPADPARTEVLLDEADLGGLPATAPATALSGDDVAYLIYTSGSTGTPKGVLVTHAGIRNRVLWTVRRHGIGPADRVLQKTTATFDASVWELVAPLVCGGTVVLAPAAAQADPAGLLRTAAAHRVTILQFVPSVLREIAEQPDLAACDALRLVLSAGEPLPADLARQVAERTGAEVYNTYGPTECSIDATAHRYRRAEDTAPVVPIGRPLDNAEAHVLDGDGRPAPDGTPGELHLGGAGLARGYLGRPDLTADRFVPDPFGAPGARLYRTGDLVRRRADGTLEFLGRLDHQVKIRGVRVEPGEVEAALTACPGVAAAAVVAWPDPESGARLVGYVVPTEPGATDPAQLRDRLAQRLPKQYVPSLIGLVDTLPRTSTGKLDRNALPDPLALALAQQGPAESAPATPAEATVAALWAELLGLPAIGVHDDFFALGGHSLLAARAATRIREALGVELPLGWIFESPTVAALCTRLGEAAPAVPVEPLRPAGRVGPLPLSAAQERLWLHDQLHPRSADYLVPLAWRLTGPLDPDALTGALRSLTARHEILRTRYLATPDGPRQLPDPAGDPAVELLDLTGLPAGEREAAARAELADHARRGFDLAAEHPLRATLARLAEDDHVLLLTLHHIACDGRSLALIGAELDAAYTALAAGRAVDTTAPALQYADWAQWHRERIGGGLGAEQAGRWARALAGVPALELPTDRPRPAVRDGQGADHVFPVPAVTVRALAAYGRSRGATPFMSLLAGYLAFLHRYGGQEDFAVGTPVAGRDAEQAHTMLGSFVNTLALRADLSGEPTFAELLERVRSRALGAFADQDCPFDLVVAELRPERDASRTPVFQTMFQTFEDAEGALALGTLEVRPFPVAAAPALTDLSLVLRARPGGDWQGEFEYATALFDAATVARMADHLVRLLDALAAEPDRPIAAHPLLTEEEAVRQGDFGRGRADRRPMHEVVAAQTRATPDAPAVISPDGELSYARLDAEAEQLAARLRAAGIGPGTVVASAMPRDHRLVVAWLGILKAGGCYLPVDPADPAERLAGLLAESRAGAVVTVAATRPVLPAGPVPVLHLDEPGAPVGTLPGPDPVSPRDLAYLIYTSGSTGRPKGVMVEHRSYVEHCHVMAQAYRLGPGARFALMAAVSFDASMDQIAAPLTAGGAVVVLDPRAVSPDELLGQIDRLGVTVLDVTPVYYRELVERLEPGDRRLERLALMSVGGDVVTALDARRWERTGLPGAFACTYGPTEATVACTMHTAGPDADARQDAAALPIGRPLCGTVARVLDARLQPVPPGVVGELLIGGSRVARGYLGRPDLTADRFVPDPFATEPGARLYRTGDLVRARADGVIEFVGRADRQVKIRGYRIEPGEIEAVLAAHPDVAGAAVEPCELRAGDRALAAYLVLRTGGSADRVREDLRAALPAHLVPAVFVPLDALPVTRNGKLDRKALPAPDLDRLQAERPYTAPRDAVEERLCALWQQVLGVERVGVEDEFFLDLGGHSLLATRLRLLVEDAFGITLTLRQFFEHTTAGAQARLVREAVEAAVEALSDEELEALLAQEEGLL</sequence>
<dbReference type="GO" id="GO:0031177">
    <property type="term" value="F:phosphopantetheine binding"/>
    <property type="evidence" value="ECO:0007669"/>
    <property type="project" value="InterPro"/>
</dbReference>
<dbReference type="FunFam" id="3.40.50.980:FF:000001">
    <property type="entry name" value="Non-ribosomal peptide synthetase"/>
    <property type="match status" value="2"/>
</dbReference>
<dbReference type="GO" id="GO:0017000">
    <property type="term" value="P:antibiotic biosynthetic process"/>
    <property type="evidence" value="ECO:0007669"/>
    <property type="project" value="UniProtKB-ARBA"/>
</dbReference>
<evidence type="ECO:0000256" key="4">
    <source>
        <dbReference type="ARBA" id="ARBA00022553"/>
    </source>
</evidence>
<dbReference type="PROSITE" id="PS50075">
    <property type="entry name" value="CARRIER"/>
    <property type="match status" value="2"/>
</dbReference>
<dbReference type="PANTHER" id="PTHR45527">
    <property type="entry name" value="NONRIBOSOMAL PEPTIDE SYNTHETASE"/>
    <property type="match status" value="1"/>
</dbReference>
<dbReference type="CDD" id="cd19531">
    <property type="entry name" value="LCL_NRPS-like"/>
    <property type="match status" value="2"/>
</dbReference>
<dbReference type="InterPro" id="IPR042099">
    <property type="entry name" value="ANL_N_sf"/>
</dbReference>
<dbReference type="Pfam" id="PF00501">
    <property type="entry name" value="AMP-binding"/>
    <property type="match status" value="2"/>
</dbReference>
<dbReference type="KEGG" id="kcm:ABWK59_32075"/>
<comment type="similarity">
    <text evidence="2">Belongs to the ATP-dependent AMP-binding enzyme family.</text>
</comment>
<dbReference type="InterPro" id="IPR045851">
    <property type="entry name" value="AMP-bd_C_sf"/>
</dbReference>
<dbReference type="InterPro" id="IPR020845">
    <property type="entry name" value="AMP-binding_CS"/>
</dbReference>
<dbReference type="GO" id="GO:0043041">
    <property type="term" value="P:amino acid activation for nonribosomal peptide biosynthetic process"/>
    <property type="evidence" value="ECO:0007669"/>
    <property type="project" value="TreeGrafter"/>
</dbReference>
<evidence type="ECO:0000256" key="1">
    <source>
        <dbReference type="ARBA" id="ARBA00001957"/>
    </source>
</evidence>
<dbReference type="SUPFAM" id="SSF47336">
    <property type="entry name" value="ACP-like"/>
    <property type="match status" value="2"/>
</dbReference>
<dbReference type="InterPro" id="IPR010071">
    <property type="entry name" value="AA_adenyl_dom"/>
</dbReference>
<dbReference type="EMBL" id="CP159872">
    <property type="protein sequence ID" value="XCM83235.1"/>
    <property type="molecule type" value="Genomic_DNA"/>
</dbReference>
<dbReference type="Gene3D" id="2.30.38.10">
    <property type="entry name" value="Luciferase, Domain 3"/>
    <property type="match status" value="1"/>
</dbReference>
<dbReference type="SUPFAM" id="SSF52777">
    <property type="entry name" value="CoA-dependent acyltransferases"/>
    <property type="match status" value="4"/>
</dbReference>
<dbReference type="Pfam" id="PF00550">
    <property type="entry name" value="PP-binding"/>
    <property type="match status" value="2"/>
</dbReference>
<dbReference type="GO" id="GO:0044550">
    <property type="term" value="P:secondary metabolite biosynthetic process"/>
    <property type="evidence" value="ECO:0007669"/>
    <property type="project" value="UniProtKB-ARBA"/>
</dbReference>
<accession>A0AAU8K5B9</accession>
<keyword evidence="3" id="KW-0596">Phosphopantetheine</keyword>
<evidence type="ECO:0000256" key="3">
    <source>
        <dbReference type="ARBA" id="ARBA00022450"/>
    </source>
</evidence>
<dbReference type="GO" id="GO:0005737">
    <property type="term" value="C:cytoplasm"/>
    <property type="evidence" value="ECO:0007669"/>
    <property type="project" value="TreeGrafter"/>
</dbReference>
<dbReference type="InterPro" id="IPR023213">
    <property type="entry name" value="CAT-like_dom_sf"/>
</dbReference>
<evidence type="ECO:0000256" key="2">
    <source>
        <dbReference type="ARBA" id="ARBA00006432"/>
    </source>
</evidence>
<name>A0AAU8K5B9_9ACTN</name>
<dbReference type="GO" id="GO:0003824">
    <property type="term" value="F:catalytic activity"/>
    <property type="evidence" value="ECO:0007669"/>
    <property type="project" value="InterPro"/>
</dbReference>
<dbReference type="NCBIfam" id="TIGR01733">
    <property type="entry name" value="AA-adenyl-dom"/>
    <property type="match status" value="2"/>
</dbReference>
<evidence type="ECO:0000313" key="6">
    <source>
        <dbReference type="EMBL" id="XCM83235.1"/>
    </source>
</evidence>